<dbReference type="PRINTS" id="PR00348">
    <property type="entry name" value="UBIQUITIN"/>
</dbReference>
<dbReference type="SMART" id="SM00119">
    <property type="entry name" value="HECTc"/>
    <property type="match status" value="1"/>
</dbReference>
<dbReference type="SUPFAM" id="SSF54236">
    <property type="entry name" value="Ubiquitin-like"/>
    <property type="match status" value="1"/>
</dbReference>
<feature type="domain" description="HECT" evidence="9">
    <location>
        <begin position="518"/>
        <end position="858"/>
    </location>
</feature>
<name>A0A5N6NPX4_9ASTR</name>
<dbReference type="GO" id="GO:0006511">
    <property type="term" value="P:ubiquitin-dependent protein catabolic process"/>
    <property type="evidence" value="ECO:0007669"/>
    <property type="project" value="TreeGrafter"/>
</dbReference>
<dbReference type="SUPFAM" id="SSF56204">
    <property type="entry name" value="Hect, E3 ligase catalytic domain"/>
    <property type="match status" value="1"/>
</dbReference>
<dbReference type="Gene3D" id="3.10.20.90">
    <property type="entry name" value="Phosphatidylinositol 3-kinase Catalytic Subunit, Chain A, domain 1"/>
    <property type="match status" value="1"/>
</dbReference>
<evidence type="ECO:0000256" key="6">
    <source>
        <dbReference type="PROSITE-ProRule" id="PRU00104"/>
    </source>
</evidence>
<evidence type="ECO:0000259" key="8">
    <source>
        <dbReference type="PROSITE" id="PS50053"/>
    </source>
</evidence>
<dbReference type="Pfam" id="PF00240">
    <property type="entry name" value="ubiquitin"/>
    <property type="match status" value="1"/>
</dbReference>
<feature type="region of interest" description="Disordered" evidence="7">
    <location>
        <begin position="49"/>
        <end position="70"/>
    </location>
</feature>
<feature type="compositionally biased region" description="Low complexity" evidence="7">
    <location>
        <begin position="54"/>
        <end position="69"/>
    </location>
</feature>
<evidence type="ECO:0000256" key="1">
    <source>
        <dbReference type="ARBA" id="ARBA00000885"/>
    </source>
</evidence>
<dbReference type="InterPro" id="IPR019956">
    <property type="entry name" value="Ubiquitin_dom"/>
</dbReference>
<dbReference type="SMART" id="SM00213">
    <property type="entry name" value="UBQ"/>
    <property type="match status" value="1"/>
</dbReference>
<dbReference type="FunFam" id="3.30.2410.10:FF:000020">
    <property type="entry name" value="E3 ubiquitin-protein ligase UPL5"/>
    <property type="match status" value="1"/>
</dbReference>
<dbReference type="PROSITE" id="PS50053">
    <property type="entry name" value="UBIQUITIN_2"/>
    <property type="match status" value="1"/>
</dbReference>
<dbReference type="CDD" id="cd00078">
    <property type="entry name" value="HECTc"/>
    <property type="match status" value="1"/>
</dbReference>
<comment type="pathway">
    <text evidence="2">Protein modification; protein ubiquitination.</text>
</comment>
<dbReference type="PANTHER" id="PTHR11254">
    <property type="entry name" value="HECT DOMAIN UBIQUITIN-PROTEIN LIGASE"/>
    <property type="match status" value="1"/>
</dbReference>
<dbReference type="InterPro" id="IPR029071">
    <property type="entry name" value="Ubiquitin-like_domsf"/>
</dbReference>
<dbReference type="InterPro" id="IPR000569">
    <property type="entry name" value="HECT_dom"/>
</dbReference>
<dbReference type="OrthoDB" id="8068875at2759"/>
<evidence type="ECO:0000256" key="7">
    <source>
        <dbReference type="SAM" id="MobiDB-lite"/>
    </source>
</evidence>
<feature type="domain" description="Ubiquitin-like" evidence="8">
    <location>
        <begin position="74"/>
        <end position="150"/>
    </location>
</feature>
<dbReference type="Proteomes" id="UP000326396">
    <property type="component" value="Linkage Group LG18"/>
</dbReference>
<organism evidence="10 11">
    <name type="scientific">Mikania micrantha</name>
    <name type="common">bitter vine</name>
    <dbReference type="NCBI Taxonomy" id="192012"/>
    <lineage>
        <taxon>Eukaryota</taxon>
        <taxon>Viridiplantae</taxon>
        <taxon>Streptophyta</taxon>
        <taxon>Embryophyta</taxon>
        <taxon>Tracheophyta</taxon>
        <taxon>Spermatophyta</taxon>
        <taxon>Magnoliopsida</taxon>
        <taxon>eudicotyledons</taxon>
        <taxon>Gunneridae</taxon>
        <taxon>Pentapetalae</taxon>
        <taxon>asterids</taxon>
        <taxon>campanulids</taxon>
        <taxon>Asterales</taxon>
        <taxon>Asteraceae</taxon>
        <taxon>Asteroideae</taxon>
        <taxon>Heliantheae alliance</taxon>
        <taxon>Eupatorieae</taxon>
        <taxon>Mikania</taxon>
    </lineage>
</organism>
<evidence type="ECO:0000313" key="10">
    <source>
        <dbReference type="EMBL" id="KAD4982312.1"/>
    </source>
</evidence>
<keyword evidence="5 6" id="KW-0833">Ubl conjugation pathway</keyword>
<protein>
    <recommendedName>
        <fullName evidence="3">HECT-type E3 ubiquitin transferase</fullName>
        <ecNumber evidence="3">2.3.2.26</ecNumber>
    </recommendedName>
</protein>
<evidence type="ECO:0000313" key="11">
    <source>
        <dbReference type="Proteomes" id="UP000326396"/>
    </source>
</evidence>
<dbReference type="PROSITE" id="PS50237">
    <property type="entry name" value="HECT"/>
    <property type="match status" value="1"/>
</dbReference>
<accession>A0A5N6NPX4</accession>
<dbReference type="Gene3D" id="3.30.2160.10">
    <property type="entry name" value="Hect, E3 ligase catalytic domain"/>
    <property type="match status" value="1"/>
</dbReference>
<evidence type="ECO:0000256" key="5">
    <source>
        <dbReference type="ARBA" id="ARBA00022786"/>
    </source>
</evidence>
<dbReference type="EC" id="2.3.2.26" evidence="3"/>
<dbReference type="GO" id="GO:0005737">
    <property type="term" value="C:cytoplasm"/>
    <property type="evidence" value="ECO:0007669"/>
    <property type="project" value="TreeGrafter"/>
</dbReference>
<dbReference type="GO" id="GO:0000209">
    <property type="term" value="P:protein polyubiquitination"/>
    <property type="evidence" value="ECO:0007669"/>
    <property type="project" value="TreeGrafter"/>
</dbReference>
<evidence type="ECO:0000256" key="2">
    <source>
        <dbReference type="ARBA" id="ARBA00004906"/>
    </source>
</evidence>
<dbReference type="InterPro" id="IPR050409">
    <property type="entry name" value="E3_ubiq-protein_ligase"/>
</dbReference>
<evidence type="ECO:0000256" key="4">
    <source>
        <dbReference type="ARBA" id="ARBA00022679"/>
    </source>
</evidence>
<dbReference type="GO" id="GO:0061630">
    <property type="term" value="F:ubiquitin protein ligase activity"/>
    <property type="evidence" value="ECO:0007669"/>
    <property type="project" value="UniProtKB-EC"/>
</dbReference>
<dbReference type="Gene3D" id="3.90.1750.10">
    <property type="entry name" value="Hect, E3 ligase catalytic domains"/>
    <property type="match status" value="1"/>
</dbReference>
<dbReference type="PANTHER" id="PTHR11254:SF424">
    <property type="entry name" value="E3 UBIQUITIN-PROTEIN LIGASE UPL5"/>
    <property type="match status" value="1"/>
</dbReference>
<dbReference type="Pfam" id="PF00632">
    <property type="entry name" value="HECT"/>
    <property type="match status" value="1"/>
</dbReference>
<keyword evidence="11" id="KW-1185">Reference proteome</keyword>
<evidence type="ECO:0000256" key="3">
    <source>
        <dbReference type="ARBA" id="ARBA00012485"/>
    </source>
</evidence>
<dbReference type="AlphaFoldDB" id="A0A5N6NPX4"/>
<comment type="catalytic activity">
    <reaction evidence="1">
        <text>S-ubiquitinyl-[E2 ubiquitin-conjugating enzyme]-L-cysteine + [acceptor protein]-L-lysine = [E2 ubiquitin-conjugating enzyme]-L-cysteine + N(6)-ubiquitinyl-[acceptor protein]-L-lysine.</text>
        <dbReference type="EC" id="2.3.2.26"/>
    </reaction>
</comment>
<gene>
    <name evidence="10" type="ORF">E3N88_18983</name>
</gene>
<feature type="active site" description="Glycyl thioester intermediate" evidence="6">
    <location>
        <position position="824"/>
    </location>
</feature>
<sequence>MKRKLDDYDDDDFCTDLDIVRMRKNNPNPSSASATASNYAFPHQISGQRHYNEPTASTSGSSQQPSSSSHPDRIQFFVRMISQGKTLVLYGKPEDKVKVIHEKIQTITGIPMIEQRLIYQGRQLQWEHSLAECMIYNDAGLHLVGRMRSTEHPRVWHLIDDLVSTVYRLCKGERGVYLKSVEAMMLEFLDMTTKKEIQLTHLASHLNIFQSLCAPAALVMLYLSPHRYNKDLADKSIRTFASSCKNGLQKPLYSQCAPVALEFCNLLSRSAAQDDPLYSLCRSSLGSMVEDLRIGRSSRNHENFSNRMCVIAVKDIFPFVTELANKLTEGSGINLSLNEVRDFAAFLRPIKAAIKDLPDFERIIQVPMIYTFTCYDDEIKLLYAILFELMEKMRKCLEKVKVEMVMEENEDGEWDQYLPILKETRGIAKLYQGAEDIFWSVMKSVDVSLQYLIIRYAKRGENYKWIIGHKNLLDFESRRHLVMLLLPETIDEDEELHEMLIDRSQLLSESFNYISKAKPENLRGGLFMEFNNEEATGPGVLREWFFLVCQEIFNPQNALFIACPNDRRRFFPNPASKVDPLHLRYFKFAGRVIALALMHKVPVGIMFDRTFFLQLAGMTISLEDIKDADPYFYSSCKQILDMDPVIVDQDALGLTFVHEIEELGSMKVVELFTNGKNIVVNSRNRKEYVELLIQHRFVTSVSKQVAKFAKGFADIVGDEKIQKLVFKTLEFEDHDGMLHGSESIISVEDWKVHTEYNGYKESDPQIYWFWEIVEEMTAEQRKVLLFFWTSLKHLPVDGFNGLASKLYIYKSNESTDHLPSSHTCFYRICFPAYPSMAVMRQRLNIITQDHVGCSFGTW</sequence>
<evidence type="ECO:0000259" key="9">
    <source>
        <dbReference type="PROSITE" id="PS50237"/>
    </source>
</evidence>
<comment type="caution">
    <text evidence="10">The sequence shown here is derived from an EMBL/GenBank/DDBJ whole genome shotgun (WGS) entry which is preliminary data.</text>
</comment>
<dbReference type="Gene3D" id="3.30.2410.10">
    <property type="entry name" value="Hect, E3 ligase catalytic domain"/>
    <property type="match status" value="1"/>
</dbReference>
<proteinExistence type="predicted"/>
<dbReference type="InterPro" id="IPR035983">
    <property type="entry name" value="Hect_E3_ubiquitin_ligase"/>
</dbReference>
<dbReference type="EMBL" id="SZYD01000010">
    <property type="protein sequence ID" value="KAD4982312.1"/>
    <property type="molecule type" value="Genomic_DNA"/>
</dbReference>
<keyword evidence="4" id="KW-0808">Transferase</keyword>
<dbReference type="InterPro" id="IPR000626">
    <property type="entry name" value="Ubiquitin-like_dom"/>
</dbReference>
<reference evidence="10 11" key="1">
    <citation type="submission" date="2019-05" db="EMBL/GenBank/DDBJ databases">
        <title>Mikania micrantha, genome provides insights into the molecular mechanism of rapid growth.</title>
        <authorList>
            <person name="Liu B."/>
        </authorList>
    </citation>
    <scope>NUCLEOTIDE SEQUENCE [LARGE SCALE GENOMIC DNA]</scope>
    <source>
        <strain evidence="10">NLD-2019</strain>
        <tissue evidence="10">Leaf</tissue>
    </source>
</reference>